<feature type="transmembrane region" description="Helical" evidence="1">
    <location>
        <begin position="291"/>
        <end position="312"/>
    </location>
</feature>
<keyword evidence="1" id="KW-0472">Membrane</keyword>
<feature type="transmembrane region" description="Helical" evidence="1">
    <location>
        <begin position="318"/>
        <end position="337"/>
    </location>
</feature>
<feature type="transmembrane region" description="Helical" evidence="1">
    <location>
        <begin position="98"/>
        <end position="117"/>
    </location>
</feature>
<gene>
    <name evidence="2" type="ORF">DB32_001861</name>
</gene>
<feature type="transmembrane region" description="Helical" evidence="1">
    <location>
        <begin position="150"/>
        <end position="169"/>
    </location>
</feature>
<feature type="transmembrane region" description="Helical" evidence="1">
    <location>
        <begin position="217"/>
        <end position="234"/>
    </location>
</feature>
<proteinExistence type="predicted"/>
<keyword evidence="1" id="KW-0812">Transmembrane</keyword>
<feature type="transmembrane region" description="Helical" evidence="1">
    <location>
        <begin position="16"/>
        <end position="34"/>
    </location>
</feature>
<evidence type="ECO:0008006" key="4">
    <source>
        <dbReference type="Google" id="ProtNLM"/>
    </source>
</evidence>
<dbReference type="AlphaFoldDB" id="A0A0F6W0Z5"/>
<keyword evidence="1" id="KW-1133">Transmembrane helix</keyword>
<feature type="transmembrane region" description="Helical" evidence="1">
    <location>
        <begin position="54"/>
        <end position="77"/>
    </location>
</feature>
<evidence type="ECO:0000313" key="3">
    <source>
        <dbReference type="Proteomes" id="UP000034883"/>
    </source>
</evidence>
<keyword evidence="3" id="KW-1185">Reference proteome</keyword>
<reference evidence="2 3" key="1">
    <citation type="submission" date="2015-03" db="EMBL/GenBank/DDBJ databases">
        <title>Genome assembly of Sandaracinus amylolyticus DSM 53668.</title>
        <authorList>
            <person name="Sharma G."/>
            <person name="Subramanian S."/>
        </authorList>
    </citation>
    <scope>NUCLEOTIDE SEQUENCE [LARGE SCALE GENOMIC DNA]</scope>
    <source>
        <strain evidence="2 3">DSM 53668</strain>
    </source>
</reference>
<feature type="transmembrane region" description="Helical" evidence="1">
    <location>
        <begin position="175"/>
        <end position="196"/>
    </location>
</feature>
<feature type="transmembrane region" description="Helical" evidence="1">
    <location>
        <begin position="123"/>
        <end position="143"/>
    </location>
</feature>
<dbReference type="EMBL" id="CP011125">
    <property type="protein sequence ID" value="AKF04712.1"/>
    <property type="molecule type" value="Genomic_DNA"/>
</dbReference>
<dbReference type="STRING" id="927083.DB32_001861"/>
<name>A0A0F6W0Z5_9BACT</name>
<evidence type="ECO:0000313" key="2">
    <source>
        <dbReference type="EMBL" id="AKF04712.1"/>
    </source>
</evidence>
<dbReference type="RefSeq" id="WP_169791383.1">
    <property type="nucleotide sequence ID" value="NZ_CP011125.1"/>
</dbReference>
<dbReference type="Proteomes" id="UP000034883">
    <property type="component" value="Chromosome"/>
</dbReference>
<accession>A0A0F6W0Z5</accession>
<dbReference type="KEGG" id="samy:DB32_001861"/>
<protein>
    <recommendedName>
        <fullName evidence="4">EamA domain-containing protein</fullName>
    </recommendedName>
</protein>
<sequence>MSEGRTTVRLPSGEHAIWAYAAGYFLAYVPYGLVTKALSEGRLPGAPERVAGLALLPISTAVSAIGMLVFLGASGLWKLAPSVRVAGITIPVPRRATLLSGVCTAAIVLTTTLAYTFEGTSIVAMMLMMRGGVLVIAPIVDLVSRRRVRWYSWIGLGLSALALGDALLGALDARIAPPALLDVAVYLGAYFVRLRLMSRLAKSEPDASHRYFVEEQLVATPIALAVIVAVALLDRGAVGATLAHGLVDLPRSGALGWVVLIGLCSQATGIFGALVLLDARENTFSVPVNRASSILAGVLATALLAWLLGGATPDRGELIGAALVVLAIVVLALGPRIDQRRAAST</sequence>
<organism evidence="2 3">
    <name type="scientific">Sandaracinus amylolyticus</name>
    <dbReference type="NCBI Taxonomy" id="927083"/>
    <lineage>
        <taxon>Bacteria</taxon>
        <taxon>Pseudomonadati</taxon>
        <taxon>Myxococcota</taxon>
        <taxon>Polyangia</taxon>
        <taxon>Polyangiales</taxon>
        <taxon>Sandaracinaceae</taxon>
        <taxon>Sandaracinus</taxon>
    </lineage>
</organism>
<evidence type="ECO:0000256" key="1">
    <source>
        <dbReference type="SAM" id="Phobius"/>
    </source>
</evidence>
<feature type="transmembrane region" description="Helical" evidence="1">
    <location>
        <begin position="254"/>
        <end position="279"/>
    </location>
</feature>